<reference evidence="4" key="1">
    <citation type="submission" date="2022-08" db="EMBL/GenBank/DDBJ databases">
        <authorList>
            <person name="Tistechok S."/>
            <person name="Samborskyy M."/>
            <person name="Roman I."/>
        </authorList>
    </citation>
    <scope>NUCLEOTIDE SEQUENCE</scope>
    <source>
        <strain evidence="4">DSM 103496</strain>
    </source>
</reference>
<sequence length="610" mass="65019">MAGGAPHGLVGVDVLTAAAVVDSLVPTTPALSPDGRWVAYVLGPVGQAGDRPDRALWLTPVDRTTPPRPLTTGTTPRWSPDGQWIYFLTDDRQIGRIHPTGGPAQTLTAWPGGIDDHLPVTTDQLALTAPDDTTPGPSRLRLLNPTTGDLHTPDVFPGRHVAALARRPDGGALAVLTRSTRDPDPGLLESELHLLDPTTGTPRDLGTTAVAATSPVWWRHPDTTWHLAYLATTPPGLVGGTTVIDLATDTSDHHTPTTDLTACPVELVQVDTGPPLVLVADGLDTAIHRLGPPLAEVTRLNGYAGSLTTSTRGDVVAVIASSAYEPKDVHAGPVLGPLTRLTDTNPPLRDIRWGVQERLAYPAPDGLPLDGLLLLPPGTTRTDGPFPLVTLVHGGPYDRHADQLHLGWYPSGQWLATHGYAVFLPNPRGGRGHGHAFAALVAGAVGGDEWTDILTGIDLLTADGVADPDRLGIGGWSHGGFMAAWAVTRTHRFKAALVGAGISDWPLLAATGEEGAFEAALAGEDPHRNSPITHARTIDTPVLIAHGENDTNVPATQAERLRHALHHHGVHHDHVVYPAEPHTLRDRAHQLDLLHRTRAWFDRWLRDRGR</sequence>
<dbReference type="Gene3D" id="2.120.10.30">
    <property type="entry name" value="TolB, C-terminal domain"/>
    <property type="match status" value="1"/>
</dbReference>
<keyword evidence="2" id="KW-0645">Protease</keyword>
<dbReference type="Pfam" id="PF00326">
    <property type="entry name" value="Peptidase_S9"/>
    <property type="match status" value="1"/>
</dbReference>
<evidence type="ECO:0000256" key="1">
    <source>
        <dbReference type="ARBA" id="ARBA00022801"/>
    </source>
</evidence>
<dbReference type="GO" id="GO:0004252">
    <property type="term" value="F:serine-type endopeptidase activity"/>
    <property type="evidence" value="ECO:0007669"/>
    <property type="project" value="TreeGrafter"/>
</dbReference>
<evidence type="ECO:0000256" key="2">
    <source>
        <dbReference type="ARBA" id="ARBA00022825"/>
    </source>
</evidence>
<evidence type="ECO:0000313" key="5">
    <source>
        <dbReference type="Proteomes" id="UP001141259"/>
    </source>
</evidence>
<keyword evidence="5" id="KW-1185">Reference proteome</keyword>
<evidence type="ECO:0000313" key="4">
    <source>
        <dbReference type="EMBL" id="MCS7479620.1"/>
    </source>
</evidence>
<dbReference type="Proteomes" id="UP001141259">
    <property type="component" value="Unassembled WGS sequence"/>
</dbReference>
<dbReference type="PANTHER" id="PTHR42776:SF27">
    <property type="entry name" value="DIPEPTIDYL PEPTIDASE FAMILY MEMBER 6"/>
    <property type="match status" value="1"/>
</dbReference>
<protein>
    <submittedName>
        <fullName evidence="4">Prolyl oligopeptidase family serine peptidase</fullName>
    </submittedName>
</protein>
<evidence type="ECO:0000259" key="3">
    <source>
        <dbReference type="Pfam" id="PF00326"/>
    </source>
</evidence>
<dbReference type="InterPro" id="IPR001375">
    <property type="entry name" value="Peptidase_S9_cat"/>
</dbReference>
<dbReference type="GO" id="GO:0006508">
    <property type="term" value="P:proteolysis"/>
    <property type="evidence" value="ECO:0007669"/>
    <property type="project" value="InterPro"/>
</dbReference>
<gene>
    <name evidence="4" type="ORF">NZH93_22395</name>
</gene>
<dbReference type="EMBL" id="JANYMP010000010">
    <property type="protein sequence ID" value="MCS7479620.1"/>
    <property type="molecule type" value="Genomic_DNA"/>
</dbReference>
<accession>A0A9X2VN14</accession>
<name>A0A9X2VN14_9PSEU</name>
<dbReference type="RefSeq" id="WP_259625114.1">
    <property type="nucleotide sequence ID" value="NZ_JANYMP010000010.1"/>
</dbReference>
<dbReference type="AlphaFoldDB" id="A0A9X2VN14"/>
<proteinExistence type="predicted"/>
<keyword evidence="2" id="KW-0720">Serine protease</keyword>
<dbReference type="Gene3D" id="3.40.50.1820">
    <property type="entry name" value="alpha/beta hydrolase"/>
    <property type="match status" value="1"/>
</dbReference>
<dbReference type="InterPro" id="IPR011042">
    <property type="entry name" value="6-blade_b-propeller_TolB-like"/>
</dbReference>
<feature type="domain" description="Peptidase S9 prolyl oligopeptidase catalytic" evidence="3">
    <location>
        <begin position="413"/>
        <end position="606"/>
    </location>
</feature>
<dbReference type="InterPro" id="IPR011659">
    <property type="entry name" value="WD40"/>
</dbReference>
<keyword evidence="1" id="KW-0378">Hydrolase</keyword>
<dbReference type="SUPFAM" id="SSF53474">
    <property type="entry name" value="alpha/beta-Hydrolases"/>
    <property type="match status" value="1"/>
</dbReference>
<dbReference type="SUPFAM" id="SSF82171">
    <property type="entry name" value="DPP6 N-terminal domain-like"/>
    <property type="match status" value="1"/>
</dbReference>
<dbReference type="PANTHER" id="PTHR42776">
    <property type="entry name" value="SERINE PEPTIDASE S9 FAMILY MEMBER"/>
    <property type="match status" value="1"/>
</dbReference>
<dbReference type="Pfam" id="PF07676">
    <property type="entry name" value="PD40"/>
    <property type="match status" value="2"/>
</dbReference>
<dbReference type="InterPro" id="IPR029058">
    <property type="entry name" value="AB_hydrolase_fold"/>
</dbReference>
<comment type="caution">
    <text evidence="4">The sequence shown here is derived from an EMBL/GenBank/DDBJ whole genome shotgun (WGS) entry which is preliminary data.</text>
</comment>
<organism evidence="4 5">
    <name type="scientific">Umezawaea endophytica</name>
    <dbReference type="NCBI Taxonomy" id="1654476"/>
    <lineage>
        <taxon>Bacteria</taxon>
        <taxon>Bacillati</taxon>
        <taxon>Actinomycetota</taxon>
        <taxon>Actinomycetes</taxon>
        <taxon>Pseudonocardiales</taxon>
        <taxon>Pseudonocardiaceae</taxon>
        <taxon>Umezawaea</taxon>
    </lineage>
</organism>